<dbReference type="OrthoDB" id="9797988at2"/>
<keyword evidence="1" id="KW-1133">Transmembrane helix</keyword>
<dbReference type="AlphaFoldDB" id="A0A660L2L8"/>
<dbReference type="Proteomes" id="UP000267019">
    <property type="component" value="Unassembled WGS sequence"/>
</dbReference>
<keyword evidence="3" id="KW-1185">Reference proteome</keyword>
<proteinExistence type="predicted"/>
<sequence length="163" mass="17379">MEHPLSRDVLGDPEAYQRLARDRETPRPVLLNSLRAFLVGGAISLFGQLVTDVYVHVFHFSPKEANNPTVATLIFFAVLLTGLGWYDRIGQWGGAGAIVPVTGFANTMASSALDYRSEGYVLGVGSNMFKVAGPVIVFGVVSAFVVVLVRSLGELLVRGAVGG</sequence>
<feature type="transmembrane region" description="Helical" evidence="1">
    <location>
        <begin position="29"/>
        <end position="49"/>
    </location>
</feature>
<evidence type="ECO:0000313" key="3">
    <source>
        <dbReference type="Proteomes" id="UP000267019"/>
    </source>
</evidence>
<keyword evidence="1" id="KW-0472">Membrane</keyword>
<evidence type="ECO:0000256" key="1">
    <source>
        <dbReference type="SAM" id="Phobius"/>
    </source>
</evidence>
<dbReference type="EMBL" id="RBIJ01000002">
    <property type="protein sequence ID" value="RKQ85435.1"/>
    <property type="molecule type" value="Genomic_DNA"/>
</dbReference>
<feature type="transmembrane region" description="Helical" evidence="1">
    <location>
        <begin position="93"/>
        <end position="111"/>
    </location>
</feature>
<feature type="transmembrane region" description="Helical" evidence="1">
    <location>
        <begin position="131"/>
        <end position="149"/>
    </location>
</feature>
<keyword evidence="1" id="KW-0812">Transmembrane</keyword>
<dbReference type="RefSeq" id="WP_121444112.1">
    <property type="nucleotide sequence ID" value="NZ_RBIJ01000002.1"/>
</dbReference>
<dbReference type="Pfam" id="PF03862">
    <property type="entry name" value="SpoVAC_SpoVAEB"/>
    <property type="match status" value="1"/>
</dbReference>
<protein>
    <submittedName>
        <fullName evidence="2">Stage V sporulation protein AC</fullName>
    </submittedName>
</protein>
<name>A0A660L2L8_9BACL</name>
<comment type="caution">
    <text evidence="2">The sequence shown here is derived from an EMBL/GenBank/DDBJ whole genome shotgun (WGS) entry which is preliminary data.</text>
</comment>
<dbReference type="NCBIfam" id="TIGR02838">
    <property type="entry name" value="spore_V_AC"/>
    <property type="match status" value="1"/>
</dbReference>
<organism evidence="2 3">
    <name type="scientific">Brockia lithotrophica</name>
    <dbReference type="NCBI Taxonomy" id="933949"/>
    <lineage>
        <taxon>Bacteria</taxon>
        <taxon>Bacillati</taxon>
        <taxon>Bacillota</taxon>
        <taxon>Bacilli</taxon>
        <taxon>Bacillales</taxon>
        <taxon>Bacillales Family X. Incertae Sedis</taxon>
        <taxon>Brockia</taxon>
    </lineage>
</organism>
<dbReference type="PANTHER" id="PTHR38450">
    <property type="entry name" value="STAGE V SPORULATION PROTEIN AC-RELATED"/>
    <property type="match status" value="1"/>
</dbReference>
<feature type="transmembrane region" description="Helical" evidence="1">
    <location>
        <begin position="69"/>
        <end position="86"/>
    </location>
</feature>
<evidence type="ECO:0000313" key="2">
    <source>
        <dbReference type="EMBL" id="RKQ85435.1"/>
    </source>
</evidence>
<accession>A0A660L2L8</accession>
<dbReference type="PANTHER" id="PTHR38450:SF1">
    <property type="entry name" value="STAGE V SPORULATION PROTEIN AC"/>
    <property type="match status" value="1"/>
</dbReference>
<reference evidence="2 3" key="1">
    <citation type="submission" date="2018-10" db="EMBL/GenBank/DDBJ databases">
        <title>Genomic Encyclopedia of Type Strains, Phase IV (KMG-IV): sequencing the most valuable type-strain genomes for metagenomic binning, comparative biology and taxonomic classification.</title>
        <authorList>
            <person name="Goeker M."/>
        </authorList>
    </citation>
    <scope>NUCLEOTIDE SEQUENCE [LARGE SCALE GENOMIC DNA]</scope>
    <source>
        <strain evidence="2 3">DSM 22653</strain>
    </source>
</reference>
<dbReference type="InterPro" id="IPR005562">
    <property type="entry name" value="SpoVA"/>
</dbReference>
<dbReference type="InterPro" id="IPR014203">
    <property type="entry name" value="Spore_V_AC"/>
</dbReference>
<gene>
    <name evidence="2" type="ORF">C7438_0827</name>
</gene>